<name>A0A6J5PTS7_9CAUD</name>
<gene>
    <name evidence="1" type="ORF">UFOVP843_7</name>
    <name evidence="2" type="ORF">UFOVP936_24</name>
</gene>
<reference evidence="2" key="1">
    <citation type="submission" date="2020-05" db="EMBL/GenBank/DDBJ databases">
        <authorList>
            <person name="Chiriac C."/>
            <person name="Salcher M."/>
            <person name="Ghai R."/>
            <person name="Kavagutti S V."/>
        </authorList>
    </citation>
    <scope>NUCLEOTIDE SEQUENCE</scope>
</reference>
<accession>A0A6J5PTS7</accession>
<organism evidence="2">
    <name type="scientific">uncultured Caudovirales phage</name>
    <dbReference type="NCBI Taxonomy" id="2100421"/>
    <lineage>
        <taxon>Viruses</taxon>
        <taxon>Duplodnaviria</taxon>
        <taxon>Heunggongvirae</taxon>
        <taxon>Uroviricota</taxon>
        <taxon>Caudoviricetes</taxon>
        <taxon>Peduoviridae</taxon>
        <taxon>Maltschvirus</taxon>
        <taxon>Maltschvirus maltsch</taxon>
    </lineage>
</organism>
<evidence type="ECO:0000313" key="2">
    <source>
        <dbReference type="EMBL" id="CAB4172458.1"/>
    </source>
</evidence>
<protein>
    <submittedName>
        <fullName evidence="2">Uncharacterized protein</fullName>
    </submittedName>
</protein>
<sequence>MTDTAVAPLVTRLIARPFEGIDPNLLDDAELIGAVMWAQGVVNRSAWPTDDDGWFNLATANAILAEQAERSRPAS</sequence>
<dbReference type="EMBL" id="LR796882">
    <property type="protein sequence ID" value="CAB4172458.1"/>
    <property type="molecule type" value="Genomic_DNA"/>
</dbReference>
<dbReference type="EMBL" id="LR796786">
    <property type="protein sequence ID" value="CAB4166047.1"/>
    <property type="molecule type" value="Genomic_DNA"/>
</dbReference>
<proteinExistence type="predicted"/>
<evidence type="ECO:0000313" key="1">
    <source>
        <dbReference type="EMBL" id="CAB4166047.1"/>
    </source>
</evidence>